<sequence>MMLSSLEIITHKLVLSLRNVAIQQQPCGVDLRLRQISKWKTPGTLDFSNSKRQAAHTSILPFTLQTPTSTSTPQSKIWRK</sequence>
<reference evidence="2" key="1">
    <citation type="submission" date="2016-03" db="EMBL/GenBank/DDBJ databases">
        <authorList>
            <person name="Guldener U."/>
        </authorList>
    </citation>
    <scope>NUCLEOTIDE SEQUENCE [LARGE SCALE GENOMIC DNA]</scope>
    <source>
        <strain evidence="2">04CH-RAC-A.6.1</strain>
    </source>
</reference>
<keyword evidence="2" id="KW-1185">Reference proteome</keyword>
<evidence type="ECO:0000313" key="1">
    <source>
        <dbReference type="EMBL" id="CZS96611.1"/>
    </source>
</evidence>
<gene>
    <name evidence="1" type="ORF">RAG0_05871</name>
</gene>
<accession>A0A1E1KF37</accession>
<dbReference type="Proteomes" id="UP000178912">
    <property type="component" value="Unassembled WGS sequence"/>
</dbReference>
<name>A0A1E1KF37_9HELO</name>
<evidence type="ECO:0000313" key="2">
    <source>
        <dbReference type="Proteomes" id="UP000178912"/>
    </source>
</evidence>
<proteinExistence type="predicted"/>
<dbReference type="EMBL" id="FJUX01000027">
    <property type="protein sequence ID" value="CZS96611.1"/>
    <property type="molecule type" value="Genomic_DNA"/>
</dbReference>
<dbReference type="OrthoDB" id="2874071at2759"/>
<organism evidence="1 2">
    <name type="scientific">Rhynchosporium agropyri</name>
    <dbReference type="NCBI Taxonomy" id="914238"/>
    <lineage>
        <taxon>Eukaryota</taxon>
        <taxon>Fungi</taxon>
        <taxon>Dikarya</taxon>
        <taxon>Ascomycota</taxon>
        <taxon>Pezizomycotina</taxon>
        <taxon>Leotiomycetes</taxon>
        <taxon>Helotiales</taxon>
        <taxon>Ploettnerulaceae</taxon>
        <taxon>Rhynchosporium</taxon>
    </lineage>
</organism>
<dbReference type="AlphaFoldDB" id="A0A1E1KF37"/>
<protein>
    <submittedName>
        <fullName evidence="1">Uncharacterized protein</fullName>
    </submittedName>
</protein>